<keyword evidence="2" id="KW-1185">Reference proteome</keyword>
<protein>
    <submittedName>
        <fullName evidence="1">Uncharacterized protein</fullName>
    </submittedName>
</protein>
<sequence length="96" mass="10810">MIRNEMVHEMVGVAPIKQKLRENRLRCFGHIYRRPGDAAVKIADMIALGSNATGRGRPKLTLDAVVHKNLSMVGLCEQVALNRTQWRKIIHIANPN</sequence>
<name>A0ACC0PTI5_RHOML</name>
<accession>A0ACC0PTI5</accession>
<dbReference type="EMBL" id="CM046389">
    <property type="protein sequence ID" value="KAI8568454.1"/>
    <property type="molecule type" value="Genomic_DNA"/>
</dbReference>
<comment type="caution">
    <text evidence="1">The sequence shown here is derived from an EMBL/GenBank/DDBJ whole genome shotgun (WGS) entry which is preliminary data.</text>
</comment>
<gene>
    <name evidence="1" type="ORF">RHMOL_Rhmol02G0200800</name>
</gene>
<dbReference type="Proteomes" id="UP001062846">
    <property type="component" value="Chromosome 2"/>
</dbReference>
<proteinExistence type="predicted"/>
<evidence type="ECO:0000313" key="2">
    <source>
        <dbReference type="Proteomes" id="UP001062846"/>
    </source>
</evidence>
<organism evidence="1 2">
    <name type="scientific">Rhododendron molle</name>
    <name type="common">Chinese azalea</name>
    <name type="synonym">Azalea mollis</name>
    <dbReference type="NCBI Taxonomy" id="49168"/>
    <lineage>
        <taxon>Eukaryota</taxon>
        <taxon>Viridiplantae</taxon>
        <taxon>Streptophyta</taxon>
        <taxon>Embryophyta</taxon>
        <taxon>Tracheophyta</taxon>
        <taxon>Spermatophyta</taxon>
        <taxon>Magnoliopsida</taxon>
        <taxon>eudicotyledons</taxon>
        <taxon>Gunneridae</taxon>
        <taxon>Pentapetalae</taxon>
        <taxon>asterids</taxon>
        <taxon>Ericales</taxon>
        <taxon>Ericaceae</taxon>
        <taxon>Ericoideae</taxon>
        <taxon>Rhodoreae</taxon>
        <taxon>Rhododendron</taxon>
    </lineage>
</organism>
<reference evidence="1" key="1">
    <citation type="submission" date="2022-02" db="EMBL/GenBank/DDBJ databases">
        <title>Plant Genome Project.</title>
        <authorList>
            <person name="Zhang R.-G."/>
        </authorList>
    </citation>
    <scope>NUCLEOTIDE SEQUENCE</scope>
    <source>
        <strain evidence="1">AT1</strain>
    </source>
</reference>
<evidence type="ECO:0000313" key="1">
    <source>
        <dbReference type="EMBL" id="KAI8568454.1"/>
    </source>
</evidence>